<evidence type="ECO:0000313" key="3">
    <source>
        <dbReference type="EMBL" id="QNE37906.1"/>
    </source>
</evidence>
<accession>A0A7G6YHE1</accession>
<keyword evidence="3" id="KW-0614">Plasmid</keyword>
<organism evidence="3 4">
    <name type="scientific">Leifsonia shinshuensis</name>
    <dbReference type="NCBI Taxonomy" id="150026"/>
    <lineage>
        <taxon>Bacteria</taxon>
        <taxon>Bacillati</taxon>
        <taxon>Actinomycetota</taxon>
        <taxon>Actinomycetes</taxon>
        <taxon>Micrococcales</taxon>
        <taxon>Microbacteriaceae</taxon>
        <taxon>Leifsonia</taxon>
    </lineage>
</organism>
<gene>
    <name evidence="3" type="ORF">F1C12_21725</name>
</gene>
<feature type="region of interest" description="Disordered" evidence="2">
    <location>
        <begin position="98"/>
        <end position="119"/>
    </location>
</feature>
<dbReference type="SUPFAM" id="SSF56719">
    <property type="entry name" value="Type II DNA topoisomerase"/>
    <property type="match status" value="1"/>
</dbReference>
<reference evidence="4" key="1">
    <citation type="submission" date="2019-09" db="EMBL/GenBank/DDBJ databases">
        <title>Antimicrobial potential of Antarctic Bacteria.</title>
        <authorList>
            <person name="Benaud N."/>
            <person name="Edwards R.J."/>
            <person name="Ferrari B.C."/>
        </authorList>
    </citation>
    <scope>NUCLEOTIDE SEQUENCE [LARGE SCALE GENOMIC DNA]</scope>
    <source>
        <strain evidence="4">INR9</strain>
        <plasmid evidence="4">unnamed1</plasmid>
    </source>
</reference>
<dbReference type="KEGG" id="lse:F1C12_21725"/>
<sequence length="119" mass="13367">MFTIEKTDDATGVLRNDVTGESIEGSLQNLDAYLKMFGQLDGTIELIRRSQNLPEARAALKDALGVDDAQADAILGLRLQKIVDVTRDHVLTDDERAQLDAERDARRRYPRGAEDIRER</sequence>
<dbReference type="Gene3D" id="1.10.268.10">
    <property type="entry name" value="Topoisomerase, domain 3"/>
    <property type="match status" value="1"/>
</dbReference>
<dbReference type="InterPro" id="IPR013757">
    <property type="entry name" value="Topo_IIA_A_a_sf"/>
</dbReference>
<evidence type="ECO:0000256" key="2">
    <source>
        <dbReference type="SAM" id="MobiDB-lite"/>
    </source>
</evidence>
<geneLocation type="plasmid" evidence="3 4">
    <name>unnamed1</name>
</geneLocation>
<dbReference type="EMBL" id="CP043642">
    <property type="protein sequence ID" value="QNE37906.1"/>
    <property type="molecule type" value="Genomic_DNA"/>
</dbReference>
<dbReference type="GO" id="GO:0005524">
    <property type="term" value="F:ATP binding"/>
    <property type="evidence" value="ECO:0007669"/>
    <property type="project" value="InterPro"/>
</dbReference>
<dbReference type="AlphaFoldDB" id="A0A7G6YHE1"/>
<dbReference type="Proteomes" id="UP000515511">
    <property type="component" value="Plasmid unnamed1"/>
</dbReference>
<evidence type="ECO:0000313" key="4">
    <source>
        <dbReference type="Proteomes" id="UP000515511"/>
    </source>
</evidence>
<dbReference type="GO" id="GO:0034335">
    <property type="term" value="F:DNA negative supercoiling activity"/>
    <property type="evidence" value="ECO:0007669"/>
    <property type="project" value="UniProtKB-ARBA"/>
</dbReference>
<dbReference type="RefSeq" id="WP_185279178.1">
    <property type="nucleotide sequence ID" value="NZ_CP043642.1"/>
</dbReference>
<evidence type="ECO:0000256" key="1">
    <source>
        <dbReference type="ARBA" id="ARBA00000185"/>
    </source>
</evidence>
<dbReference type="GO" id="GO:0003677">
    <property type="term" value="F:DNA binding"/>
    <property type="evidence" value="ECO:0007669"/>
    <property type="project" value="InterPro"/>
</dbReference>
<proteinExistence type="predicted"/>
<comment type="catalytic activity">
    <reaction evidence="1">
        <text>ATP-dependent breakage, passage and rejoining of double-stranded DNA.</text>
        <dbReference type="EC" id="5.6.2.2"/>
    </reaction>
</comment>
<dbReference type="InterPro" id="IPR013760">
    <property type="entry name" value="Topo_IIA-like_dom_sf"/>
</dbReference>
<protein>
    <submittedName>
        <fullName evidence="3">Uncharacterized protein</fullName>
    </submittedName>
</protein>
<name>A0A7G6YHE1_9MICO</name>